<sequence length="137" mass="14625">MPNDTAVARYLNPPSLERPPGYSHVVDVRGSRLIFTAGQAGVDATGTVVGGDDVEAQAEQAFRNLSAALESVGCTASNLVKLTVFVRDMARLADYRRARDRFFNSVTPAIAPAVTLVEVSRLYSESLLIEIEAVAAA</sequence>
<dbReference type="Pfam" id="PF01042">
    <property type="entry name" value="Ribonuc_L-PSP"/>
    <property type="match status" value="1"/>
</dbReference>
<dbReference type="InterPro" id="IPR006175">
    <property type="entry name" value="YjgF/YER057c/UK114"/>
</dbReference>
<dbReference type="AlphaFoldDB" id="A0A0R3EDH3"/>
<evidence type="ECO:0000313" key="3">
    <source>
        <dbReference type="Proteomes" id="UP000051936"/>
    </source>
</evidence>
<gene>
    <name evidence="2" type="ORF">AOQ71_00040</name>
</gene>
<protein>
    <recommendedName>
        <fullName evidence="4">Enamine deaminase RidA</fullName>
    </recommendedName>
</protein>
<dbReference type="STRING" id="989370.AOQ71_00040"/>
<evidence type="ECO:0000256" key="1">
    <source>
        <dbReference type="ARBA" id="ARBA00010552"/>
    </source>
</evidence>
<dbReference type="SUPFAM" id="SSF55298">
    <property type="entry name" value="YjgF-like"/>
    <property type="match status" value="1"/>
</dbReference>
<evidence type="ECO:0000313" key="2">
    <source>
        <dbReference type="EMBL" id="KRQ17778.1"/>
    </source>
</evidence>
<comment type="caution">
    <text evidence="2">The sequence shown here is derived from an EMBL/GenBank/DDBJ whole genome shotgun (WGS) entry which is preliminary data.</text>
</comment>
<dbReference type="CDD" id="cd00448">
    <property type="entry name" value="YjgF_YER057c_UK114_family"/>
    <property type="match status" value="1"/>
</dbReference>
<dbReference type="EMBL" id="LJYG01000002">
    <property type="protein sequence ID" value="KRQ17778.1"/>
    <property type="molecule type" value="Genomic_DNA"/>
</dbReference>
<dbReference type="OrthoDB" id="9808943at2"/>
<proteinExistence type="inferred from homology"/>
<evidence type="ECO:0008006" key="4">
    <source>
        <dbReference type="Google" id="ProtNLM"/>
    </source>
</evidence>
<organism evidence="2 3">
    <name type="scientific">Bradyrhizobium manausense</name>
    <dbReference type="NCBI Taxonomy" id="989370"/>
    <lineage>
        <taxon>Bacteria</taxon>
        <taxon>Pseudomonadati</taxon>
        <taxon>Pseudomonadota</taxon>
        <taxon>Alphaproteobacteria</taxon>
        <taxon>Hyphomicrobiales</taxon>
        <taxon>Nitrobacteraceae</taxon>
        <taxon>Bradyrhizobium</taxon>
    </lineage>
</organism>
<dbReference type="InterPro" id="IPR035959">
    <property type="entry name" value="RutC-like_sf"/>
</dbReference>
<keyword evidence="3" id="KW-1185">Reference proteome</keyword>
<dbReference type="RefSeq" id="WP_057740522.1">
    <property type="nucleotide sequence ID" value="NZ_LJYG01000002.1"/>
</dbReference>
<dbReference type="Proteomes" id="UP000051936">
    <property type="component" value="Unassembled WGS sequence"/>
</dbReference>
<reference evidence="2 3" key="1">
    <citation type="submission" date="2015-09" db="EMBL/GenBank/DDBJ databases">
        <title>Draft Genome Sequence of Bradyrhizobium manausense Strain BR 3351T, a Novel Symbiotic Nitrogen-Fixing Alphaproteobacterium Isolated from Brazilian Amazon Rain Forest.</title>
        <authorList>
            <person name="De Araujo J.L."/>
            <person name="Zilli J.E."/>
        </authorList>
    </citation>
    <scope>NUCLEOTIDE SEQUENCE [LARGE SCALE GENOMIC DNA]</scope>
    <source>
        <strain evidence="2 3">BR3351</strain>
    </source>
</reference>
<dbReference type="PANTHER" id="PTHR11803:SF58">
    <property type="entry name" value="PROTEIN HMF1-RELATED"/>
    <property type="match status" value="1"/>
</dbReference>
<accession>A0A0R3EDH3</accession>
<dbReference type="Gene3D" id="3.30.1330.40">
    <property type="entry name" value="RutC-like"/>
    <property type="match status" value="1"/>
</dbReference>
<name>A0A0R3EDH3_9BRAD</name>
<comment type="similarity">
    <text evidence="1">Belongs to the RutC family.</text>
</comment>
<dbReference type="GO" id="GO:0005829">
    <property type="term" value="C:cytosol"/>
    <property type="evidence" value="ECO:0007669"/>
    <property type="project" value="TreeGrafter"/>
</dbReference>
<dbReference type="GO" id="GO:0019239">
    <property type="term" value="F:deaminase activity"/>
    <property type="evidence" value="ECO:0007669"/>
    <property type="project" value="TreeGrafter"/>
</dbReference>
<dbReference type="PANTHER" id="PTHR11803">
    <property type="entry name" value="2-IMINOBUTANOATE/2-IMINOPROPANOATE DEAMINASE RIDA"/>
    <property type="match status" value="1"/>
</dbReference>